<dbReference type="InterPro" id="IPR009057">
    <property type="entry name" value="Homeodomain-like_sf"/>
</dbReference>
<dbReference type="PROSITE" id="PS00041">
    <property type="entry name" value="HTH_ARAC_FAMILY_1"/>
    <property type="match status" value="1"/>
</dbReference>
<dbReference type="Pfam" id="PF12833">
    <property type="entry name" value="HTH_18"/>
    <property type="match status" value="1"/>
</dbReference>
<dbReference type="GO" id="GO:0003700">
    <property type="term" value="F:DNA-binding transcription factor activity"/>
    <property type="evidence" value="ECO:0007669"/>
    <property type="project" value="InterPro"/>
</dbReference>
<keyword evidence="2" id="KW-0238">DNA-binding</keyword>
<evidence type="ECO:0000313" key="5">
    <source>
        <dbReference type="EMBL" id="OLP46686.1"/>
    </source>
</evidence>
<dbReference type="PANTHER" id="PTHR46796:SF14">
    <property type="entry name" value="TRANSCRIPTIONAL REGULATORY PROTEIN"/>
    <property type="match status" value="1"/>
</dbReference>
<name>A0A1Q8ZX83_9HYPH</name>
<keyword evidence="1" id="KW-0805">Transcription regulation</keyword>
<sequence>MSAVAVWNEYAIKVDRPDHHSNTPIEALKHLQIALKCIEGHDTDAITYIRNAMMLIELPSQPGTDTKPPSRAGKFLTGGLAPWQVKRITAYVEDHISRPISLGDLARLVNLSASYFPVAFKSVFGASPHNYILQQRIEHAKKQMMISDAPLSEIALACGLSDQAHLSRTFRRITGTTPSAWRRFILRARDGDEQREAISKRDAVIENGFLSNASPGLI</sequence>
<evidence type="ECO:0000259" key="4">
    <source>
        <dbReference type="PROSITE" id="PS01124"/>
    </source>
</evidence>
<feature type="domain" description="HTH araC/xylS-type" evidence="4">
    <location>
        <begin position="86"/>
        <end position="184"/>
    </location>
</feature>
<accession>A0A1Q8ZX83</accession>
<keyword evidence="6" id="KW-1185">Reference proteome</keyword>
<dbReference type="Gene3D" id="1.10.10.60">
    <property type="entry name" value="Homeodomain-like"/>
    <property type="match status" value="2"/>
</dbReference>
<evidence type="ECO:0000256" key="3">
    <source>
        <dbReference type="ARBA" id="ARBA00023163"/>
    </source>
</evidence>
<dbReference type="EMBL" id="MKIM01000019">
    <property type="protein sequence ID" value="OLP46686.1"/>
    <property type="molecule type" value="Genomic_DNA"/>
</dbReference>
<evidence type="ECO:0000256" key="2">
    <source>
        <dbReference type="ARBA" id="ARBA00023125"/>
    </source>
</evidence>
<dbReference type="SMART" id="SM00342">
    <property type="entry name" value="HTH_ARAC"/>
    <property type="match status" value="1"/>
</dbReference>
<evidence type="ECO:0000313" key="6">
    <source>
        <dbReference type="Proteomes" id="UP000186894"/>
    </source>
</evidence>
<gene>
    <name evidence="5" type="ORF">BJF95_15250</name>
</gene>
<dbReference type="PROSITE" id="PS01124">
    <property type="entry name" value="HTH_ARAC_FAMILY_2"/>
    <property type="match status" value="1"/>
</dbReference>
<dbReference type="InterPro" id="IPR050204">
    <property type="entry name" value="AraC_XylS_family_regulators"/>
</dbReference>
<reference evidence="5 6" key="1">
    <citation type="submission" date="2016-09" db="EMBL/GenBank/DDBJ databases">
        <title>Rhizobium oryziradicis sp. nov., isolated from the root of rice.</title>
        <authorList>
            <person name="Zhao J."/>
            <person name="Zhang X."/>
        </authorList>
    </citation>
    <scope>NUCLEOTIDE SEQUENCE [LARGE SCALE GENOMIC DNA]</scope>
    <source>
        <strain evidence="5 6">N19</strain>
    </source>
</reference>
<dbReference type="InterPro" id="IPR018060">
    <property type="entry name" value="HTH_AraC"/>
</dbReference>
<dbReference type="SUPFAM" id="SSF46689">
    <property type="entry name" value="Homeodomain-like"/>
    <property type="match status" value="2"/>
</dbReference>
<protein>
    <recommendedName>
        <fullName evidence="4">HTH araC/xylS-type domain-containing protein</fullName>
    </recommendedName>
</protein>
<evidence type="ECO:0000256" key="1">
    <source>
        <dbReference type="ARBA" id="ARBA00023015"/>
    </source>
</evidence>
<keyword evidence="3" id="KW-0804">Transcription</keyword>
<dbReference type="RefSeq" id="WP_075637642.1">
    <property type="nucleotide sequence ID" value="NZ_MKIM01000019.1"/>
</dbReference>
<organism evidence="5 6">
    <name type="scientific">Rhizobium oryziradicis</name>
    <dbReference type="NCBI Taxonomy" id="1867956"/>
    <lineage>
        <taxon>Bacteria</taxon>
        <taxon>Pseudomonadati</taxon>
        <taxon>Pseudomonadota</taxon>
        <taxon>Alphaproteobacteria</taxon>
        <taxon>Hyphomicrobiales</taxon>
        <taxon>Rhizobiaceae</taxon>
        <taxon>Rhizobium/Agrobacterium group</taxon>
        <taxon>Rhizobium</taxon>
    </lineage>
</organism>
<dbReference type="PANTHER" id="PTHR46796">
    <property type="entry name" value="HTH-TYPE TRANSCRIPTIONAL ACTIVATOR RHAS-RELATED"/>
    <property type="match status" value="1"/>
</dbReference>
<dbReference type="GO" id="GO:0043565">
    <property type="term" value="F:sequence-specific DNA binding"/>
    <property type="evidence" value="ECO:0007669"/>
    <property type="project" value="InterPro"/>
</dbReference>
<dbReference type="AlphaFoldDB" id="A0A1Q8ZX83"/>
<proteinExistence type="predicted"/>
<dbReference type="STRING" id="1867956.BJF95_15250"/>
<comment type="caution">
    <text evidence="5">The sequence shown here is derived from an EMBL/GenBank/DDBJ whole genome shotgun (WGS) entry which is preliminary data.</text>
</comment>
<dbReference type="InterPro" id="IPR018062">
    <property type="entry name" value="HTH_AraC-typ_CS"/>
</dbReference>
<dbReference type="Proteomes" id="UP000186894">
    <property type="component" value="Unassembled WGS sequence"/>
</dbReference>